<evidence type="ECO:0000256" key="7">
    <source>
        <dbReference type="RuleBase" id="RU003879"/>
    </source>
</evidence>
<dbReference type="RefSeq" id="WP_264512545.1">
    <property type="nucleotide sequence ID" value="NZ_JAPDDR010000003.1"/>
</dbReference>
<dbReference type="Pfam" id="PF02472">
    <property type="entry name" value="ExbD"/>
    <property type="match status" value="1"/>
</dbReference>
<accession>A0ABT3G0A0</accession>
<dbReference type="PANTHER" id="PTHR30558:SF3">
    <property type="entry name" value="BIOPOLYMER TRANSPORT PROTEIN EXBD-RELATED"/>
    <property type="match status" value="1"/>
</dbReference>
<sequence length="150" mass="16565">MKKRPLRPRSDAATTPGFQIAPMIDVVFVILLFFMVKAGDIQTEKAHVTRLPSDTYQGCMVKMPDEIAITVAEDGQVYLNDDPFDTPDSTSLQQLAGNLNALKQSADYLGAEVRVLVQAEEQAKYQRVIDVMDALHQAQISEVSFASFGD</sequence>
<organism evidence="9 10">
    <name type="scientific">Luteolibacter rhizosphaerae</name>
    <dbReference type="NCBI Taxonomy" id="2989719"/>
    <lineage>
        <taxon>Bacteria</taxon>
        <taxon>Pseudomonadati</taxon>
        <taxon>Verrucomicrobiota</taxon>
        <taxon>Verrucomicrobiia</taxon>
        <taxon>Verrucomicrobiales</taxon>
        <taxon>Verrucomicrobiaceae</taxon>
        <taxon>Luteolibacter</taxon>
    </lineage>
</organism>
<evidence type="ECO:0000256" key="1">
    <source>
        <dbReference type="ARBA" id="ARBA00004162"/>
    </source>
</evidence>
<dbReference type="InterPro" id="IPR003400">
    <property type="entry name" value="ExbD"/>
</dbReference>
<dbReference type="Gene3D" id="3.30.420.270">
    <property type="match status" value="1"/>
</dbReference>
<keyword evidence="5 8" id="KW-1133">Transmembrane helix</keyword>
<gene>
    <name evidence="9" type="ORF">OJ996_06770</name>
</gene>
<reference evidence="9" key="1">
    <citation type="submission" date="2022-10" db="EMBL/GenBank/DDBJ databases">
        <title>Luteolibacter sp. GHJ8, whole genome shotgun sequencing project.</title>
        <authorList>
            <person name="Zhao G."/>
            <person name="Shen L."/>
        </authorList>
    </citation>
    <scope>NUCLEOTIDE SEQUENCE</scope>
    <source>
        <strain evidence="9">GHJ8</strain>
    </source>
</reference>
<keyword evidence="3" id="KW-1003">Cell membrane</keyword>
<proteinExistence type="inferred from homology"/>
<dbReference type="Proteomes" id="UP001165653">
    <property type="component" value="Unassembled WGS sequence"/>
</dbReference>
<evidence type="ECO:0000313" key="10">
    <source>
        <dbReference type="Proteomes" id="UP001165653"/>
    </source>
</evidence>
<evidence type="ECO:0000256" key="3">
    <source>
        <dbReference type="ARBA" id="ARBA00022475"/>
    </source>
</evidence>
<comment type="subcellular location">
    <subcellularLocation>
        <location evidence="1">Cell membrane</location>
        <topology evidence="1">Single-pass membrane protein</topology>
    </subcellularLocation>
    <subcellularLocation>
        <location evidence="7">Cell membrane</location>
        <topology evidence="7">Single-pass type II membrane protein</topology>
    </subcellularLocation>
</comment>
<name>A0ABT3G0A0_9BACT</name>
<dbReference type="PANTHER" id="PTHR30558">
    <property type="entry name" value="EXBD MEMBRANE COMPONENT OF PMF-DRIVEN MACROMOLECULE IMPORT SYSTEM"/>
    <property type="match status" value="1"/>
</dbReference>
<evidence type="ECO:0000256" key="4">
    <source>
        <dbReference type="ARBA" id="ARBA00022692"/>
    </source>
</evidence>
<feature type="transmembrane region" description="Helical" evidence="8">
    <location>
        <begin position="20"/>
        <end position="36"/>
    </location>
</feature>
<evidence type="ECO:0000256" key="2">
    <source>
        <dbReference type="ARBA" id="ARBA00005811"/>
    </source>
</evidence>
<evidence type="ECO:0000256" key="6">
    <source>
        <dbReference type="ARBA" id="ARBA00023136"/>
    </source>
</evidence>
<keyword evidence="4 7" id="KW-0812">Transmembrane</keyword>
<comment type="similarity">
    <text evidence="2 7">Belongs to the ExbD/TolR family.</text>
</comment>
<protein>
    <submittedName>
        <fullName evidence="9">Biopolymer transporter ExbD</fullName>
    </submittedName>
</protein>
<keyword evidence="7" id="KW-0813">Transport</keyword>
<keyword evidence="6 8" id="KW-0472">Membrane</keyword>
<dbReference type="EMBL" id="JAPDDR010000003">
    <property type="protein sequence ID" value="MCW1913266.1"/>
    <property type="molecule type" value="Genomic_DNA"/>
</dbReference>
<evidence type="ECO:0000256" key="5">
    <source>
        <dbReference type="ARBA" id="ARBA00022989"/>
    </source>
</evidence>
<keyword evidence="7" id="KW-0653">Protein transport</keyword>
<evidence type="ECO:0000256" key="8">
    <source>
        <dbReference type="SAM" id="Phobius"/>
    </source>
</evidence>
<keyword evidence="10" id="KW-1185">Reference proteome</keyword>
<comment type="caution">
    <text evidence="9">The sequence shown here is derived from an EMBL/GenBank/DDBJ whole genome shotgun (WGS) entry which is preliminary data.</text>
</comment>
<evidence type="ECO:0000313" key="9">
    <source>
        <dbReference type="EMBL" id="MCW1913266.1"/>
    </source>
</evidence>